<geneLocation type="plasmid" evidence="4 5">
    <name>pTT6-2</name>
</geneLocation>
<dbReference type="RefSeq" id="WP_201082909.1">
    <property type="nucleotide sequence ID" value="NZ_CP067422.1"/>
</dbReference>
<dbReference type="PANTHER" id="PTHR43877">
    <property type="entry name" value="AMINOALKYLPHOSPHONATE N-ACETYLTRANSFERASE-RELATED-RELATED"/>
    <property type="match status" value="1"/>
</dbReference>
<evidence type="ECO:0000313" key="5">
    <source>
        <dbReference type="Proteomes" id="UP000595197"/>
    </source>
</evidence>
<evidence type="ECO:0000259" key="3">
    <source>
        <dbReference type="PROSITE" id="PS51186"/>
    </source>
</evidence>
<dbReference type="Gene3D" id="3.40.630.30">
    <property type="match status" value="1"/>
</dbReference>
<dbReference type="InterPro" id="IPR050832">
    <property type="entry name" value="Bact_Acetyltransf"/>
</dbReference>
<reference evidence="4" key="1">
    <citation type="submission" date="2021-02" db="EMBL/GenBank/DDBJ databases">
        <title>Skermanella TT6 skin isolate.</title>
        <authorList>
            <person name="Lee K."/>
            <person name="Ganzorig M."/>
        </authorList>
    </citation>
    <scope>NUCLEOTIDE SEQUENCE</scope>
    <source>
        <strain evidence="4">TT6</strain>
    </source>
</reference>
<dbReference type="PROSITE" id="PS51186">
    <property type="entry name" value="GNAT"/>
    <property type="match status" value="1"/>
</dbReference>
<dbReference type="InterPro" id="IPR016181">
    <property type="entry name" value="Acyl_CoA_acyltransferase"/>
</dbReference>
<dbReference type="InterPro" id="IPR000182">
    <property type="entry name" value="GNAT_dom"/>
</dbReference>
<dbReference type="SUPFAM" id="SSF55729">
    <property type="entry name" value="Acyl-CoA N-acyltransferases (Nat)"/>
    <property type="match status" value="1"/>
</dbReference>
<proteinExistence type="predicted"/>
<feature type="domain" description="N-acetyltransferase" evidence="3">
    <location>
        <begin position="48"/>
        <end position="190"/>
    </location>
</feature>
<evidence type="ECO:0000313" key="4">
    <source>
        <dbReference type="EMBL" id="QQP93374.1"/>
    </source>
</evidence>
<dbReference type="Pfam" id="PF00583">
    <property type="entry name" value="Acetyltransf_1"/>
    <property type="match status" value="1"/>
</dbReference>
<keyword evidence="2" id="KW-0012">Acyltransferase</keyword>
<dbReference type="PANTHER" id="PTHR43877:SF1">
    <property type="entry name" value="ACETYLTRANSFERASE"/>
    <property type="match status" value="1"/>
</dbReference>
<keyword evidence="1" id="KW-0808">Transferase</keyword>
<dbReference type="EMBL" id="CP067422">
    <property type="protein sequence ID" value="QQP93374.1"/>
    <property type="molecule type" value="Genomic_DNA"/>
</dbReference>
<gene>
    <name evidence="4" type="ORF">IGS68_32615</name>
</gene>
<evidence type="ECO:0000256" key="1">
    <source>
        <dbReference type="ARBA" id="ARBA00022679"/>
    </source>
</evidence>
<evidence type="ECO:0000256" key="2">
    <source>
        <dbReference type="ARBA" id="ARBA00023315"/>
    </source>
</evidence>
<keyword evidence="5" id="KW-1185">Reference proteome</keyword>
<name>A0ABX7BG74_9PROT</name>
<keyword evidence="4" id="KW-0614">Plasmid</keyword>
<organism evidence="4 5">
    <name type="scientific">Skermanella cutis</name>
    <dbReference type="NCBI Taxonomy" id="2775420"/>
    <lineage>
        <taxon>Bacteria</taxon>
        <taxon>Pseudomonadati</taxon>
        <taxon>Pseudomonadota</taxon>
        <taxon>Alphaproteobacteria</taxon>
        <taxon>Rhodospirillales</taxon>
        <taxon>Azospirillaceae</taxon>
        <taxon>Skermanella</taxon>
    </lineage>
</organism>
<protein>
    <submittedName>
        <fullName evidence="4">GNAT family N-acetyltransferase</fullName>
    </submittedName>
</protein>
<dbReference type="Proteomes" id="UP000595197">
    <property type="component" value="Plasmid pTT6-2"/>
</dbReference>
<dbReference type="CDD" id="cd04301">
    <property type="entry name" value="NAT_SF"/>
    <property type="match status" value="1"/>
</dbReference>
<accession>A0ABX7BG74</accession>
<sequence>MKPSDGSSSFFDLSGTAVRTLDADAARDAVPDLCDVLLDCVHGGASVSFMAPLAREKAEAFWNGVAAGVARGDRALVVAEIDGRMGGGMGGGTGSRRIVGTVQMVPAPQDNQPHRADIAKLLVHSGARGRGVAAALMAEAENAARRAGRTLLVLDTVSDSAAARLYGRLGWTAAGSVPDYALYPDGRPCPTTFFYKRV</sequence>